<dbReference type="GO" id="GO:0005737">
    <property type="term" value="C:cytoplasm"/>
    <property type="evidence" value="ECO:0007669"/>
    <property type="project" value="TreeGrafter"/>
</dbReference>
<dbReference type="Pfam" id="PF02301">
    <property type="entry name" value="HORMA"/>
    <property type="match status" value="1"/>
</dbReference>
<dbReference type="STRING" id="1081105.A0A167ELR1"/>
<dbReference type="InterPro" id="IPR003511">
    <property type="entry name" value="HORMA_dom"/>
</dbReference>
<evidence type="ECO:0000256" key="4">
    <source>
        <dbReference type="ARBA" id="ARBA00022776"/>
    </source>
</evidence>
<evidence type="ECO:0000256" key="2">
    <source>
        <dbReference type="ARBA" id="ARBA00010348"/>
    </source>
</evidence>
<sequence>MATCFVQAKPEMYGVGIRVAFYLQWFGSLWFNYADQVVLPDLRLSGLCLSGSMTLAVLIKSAERGLQPSEMYVMIVLATGSCMFLVPVYAWRAMTGCRCYWDPSYWTEEDPLRIYRVVNFITVFVGACVGVWFFGAYLPGQQDDACQQYGFFFGQISLRDCAFIVLNSMLHVAVATICLLILGARCRTKLRTRSDTLRRRRRRRREKYVPSAPVSPIPVFFISYIFTDSYSHVRLLSTLNFVSDCSVWAILIVTIELSIEYNNLSASNEANATTQLFALFASLGACLRAYWLHVVDTDARDGGEEQVRHERWPMSQADWLTLAEYQRAINEARRNDAYICSAEEESSKYSARLMGDDVNVIRARRWWDPRNPIHQASMFAVPPHFITARSDPETSTTHASSPLLSDSAFEMATKEQRPRDKDKSKVHKLSLKGSSRLVAEFQRGVYPAEDFTAVKKYGLNMLVSADDQVKAYIKKIMSQLDKWMVGGKISKLVIVITDKDTGDHVERWQFDVQISQPPPKAKSKPLSDSNSTDQENAAPTAAAAAPDKTEAEIQAEIAAIFRQITASVTFLPQLNGDCTFNVLVYADADSDVPVEWGDSDAKEIAHGEHVQLRGFSTASHRVDTLVSYRLGQ</sequence>
<proteinExistence type="inferred from homology"/>
<dbReference type="AlphaFoldDB" id="A0A167ELR1"/>
<feature type="transmembrane region" description="Helical" evidence="8">
    <location>
        <begin position="172"/>
        <end position="188"/>
    </location>
</feature>
<protein>
    <submittedName>
        <fullName evidence="10">DNA-binding HORMA</fullName>
    </submittedName>
</protein>
<evidence type="ECO:0000313" key="11">
    <source>
        <dbReference type="Proteomes" id="UP000243498"/>
    </source>
</evidence>
<feature type="transmembrane region" description="Helical" evidence="8">
    <location>
        <begin position="208"/>
        <end position="226"/>
    </location>
</feature>
<dbReference type="SUPFAM" id="SSF56019">
    <property type="entry name" value="The spindle assembly checkpoint protein mad2"/>
    <property type="match status" value="1"/>
</dbReference>
<feature type="transmembrane region" description="Helical" evidence="8">
    <location>
        <begin position="114"/>
        <end position="137"/>
    </location>
</feature>
<evidence type="ECO:0000256" key="8">
    <source>
        <dbReference type="SAM" id="Phobius"/>
    </source>
</evidence>
<dbReference type="GO" id="GO:0033597">
    <property type="term" value="C:mitotic checkpoint complex"/>
    <property type="evidence" value="ECO:0007669"/>
    <property type="project" value="UniProtKB-ARBA"/>
</dbReference>
<evidence type="ECO:0000313" key="10">
    <source>
        <dbReference type="EMBL" id="OAA44124.1"/>
    </source>
</evidence>
<dbReference type="Gene3D" id="3.30.900.10">
    <property type="entry name" value="HORMA domain"/>
    <property type="match status" value="1"/>
</dbReference>
<feature type="region of interest" description="Disordered" evidence="7">
    <location>
        <begin position="514"/>
        <end position="548"/>
    </location>
</feature>
<dbReference type="GO" id="GO:0003677">
    <property type="term" value="F:DNA binding"/>
    <property type="evidence" value="ECO:0007669"/>
    <property type="project" value="UniProtKB-KW"/>
</dbReference>
<dbReference type="InterPro" id="IPR045091">
    <property type="entry name" value="Mad2-like"/>
</dbReference>
<keyword evidence="10" id="KW-0238">DNA-binding</keyword>
<comment type="similarity">
    <text evidence="2">Belongs to the MAD2 family.</text>
</comment>
<name>A0A167ELR1_METRR</name>
<evidence type="ECO:0000259" key="9">
    <source>
        <dbReference type="PROSITE" id="PS50815"/>
    </source>
</evidence>
<evidence type="ECO:0000256" key="5">
    <source>
        <dbReference type="ARBA" id="ARBA00023242"/>
    </source>
</evidence>
<organism evidence="10 11">
    <name type="scientific">Metarhizium rileyi (strain RCEF 4871)</name>
    <name type="common">Nomuraea rileyi</name>
    <dbReference type="NCBI Taxonomy" id="1649241"/>
    <lineage>
        <taxon>Eukaryota</taxon>
        <taxon>Fungi</taxon>
        <taxon>Dikarya</taxon>
        <taxon>Ascomycota</taxon>
        <taxon>Pezizomycotina</taxon>
        <taxon>Sordariomycetes</taxon>
        <taxon>Hypocreomycetidae</taxon>
        <taxon>Hypocreales</taxon>
        <taxon>Clavicipitaceae</taxon>
        <taxon>Metarhizium</taxon>
    </lineage>
</organism>
<dbReference type="PANTHER" id="PTHR11842:SF11">
    <property type="entry name" value="MITOTIC SPINDLE ASSEMBLY CHECKPOINT PROTEIN MAD2A"/>
    <property type="match status" value="1"/>
</dbReference>
<comment type="subcellular location">
    <subcellularLocation>
        <location evidence="1">Nucleus</location>
    </subcellularLocation>
</comment>
<keyword evidence="8" id="KW-0472">Membrane</keyword>
<keyword evidence="5" id="KW-0539">Nucleus</keyword>
<dbReference type="InterPro" id="IPR036570">
    <property type="entry name" value="HORMA_dom_sf"/>
</dbReference>
<dbReference type="OMA" id="TISWNEL"/>
<feature type="transmembrane region" description="Helical" evidence="8">
    <location>
        <begin position="71"/>
        <end position="94"/>
    </location>
</feature>
<dbReference type="GO" id="GO:0005654">
    <property type="term" value="C:nucleoplasm"/>
    <property type="evidence" value="ECO:0007669"/>
    <property type="project" value="TreeGrafter"/>
</dbReference>
<dbReference type="OrthoDB" id="1806at2759"/>
<dbReference type="PANTHER" id="PTHR11842">
    <property type="entry name" value="MITOTIC SPINDLE ASSEMBLY CHECKPOINT PROTEIN MAD2"/>
    <property type="match status" value="1"/>
</dbReference>
<feature type="domain" description="HORMA" evidence="9">
    <location>
        <begin position="422"/>
        <end position="626"/>
    </location>
</feature>
<accession>A0A167ELR1</accession>
<dbReference type="FunFam" id="3.30.900.10:FF:000002">
    <property type="entry name" value="Mitotic spindle assembly checkpoint protein MAD2A"/>
    <property type="match status" value="1"/>
</dbReference>
<evidence type="ECO:0000256" key="3">
    <source>
        <dbReference type="ARBA" id="ARBA00022618"/>
    </source>
</evidence>
<dbReference type="Proteomes" id="UP000243498">
    <property type="component" value="Unassembled WGS sequence"/>
</dbReference>
<keyword evidence="6" id="KW-0131">Cell cycle</keyword>
<reference evidence="10 11" key="1">
    <citation type="journal article" date="2016" name="Genome Biol. Evol.">
        <title>Divergent and convergent evolution of fungal pathogenicity.</title>
        <authorList>
            <person name="Shang Y."/>
            <person name="Xiao G."/>
            <person name="Zheng P."/>
            <person name="Cen K."/>
            <person name="Zhan S."/>
            <person name="Wang C."/>
        </authorList>
    </citation>
    <scope>NUCLEOTIDE SEQUENCE [LARGE SCALE GENOMIC DNA]</scope>
    <source>
        <strain evidence="10 11">RCEF 4871</strain>
    </source>
</reference>
<feature type="compositionally biased region" description="Polar residues" evidence="7">
    <location>
        <begin position="526"/>
        <end position="535"/>
    </location>
</feature>
<dbReference type="PROSITE" id="PS50815">
    <property type="entry name" value="HORMA"/>
    <property type="match status" value="1"/>
</dbReference>
<keyword evidence="8" id="KW-0812">Transmembrane</keyword>
<evidence type="ECO:0000256" key="6">
    <source>
        <dbReference type="ARBA" id="ARBA00023306"/>
    </source>
</evidence>
<gene>
    <name evidence="10" type="ORF">NOR_03852</name>
</gene>
<keyword evidence="11" id="KW-1185">Reference proteome</keyword>
<dbReference type="GO" id="GO:0000776">
    <property type="term" value="C:kinetochore"/>
    <property type="evidence" value="ECO:0007669"/>
    <property type="project" value="TreeGrafter"/>
</dbReference>
<keyword evidence="3" id="KW-0132">Cell division</keyword>
<evidence type="ECO:0000256" key="7">
    <source>
        <dbReference type="SAM" id="MobiDB-lite"/>
    </source>
</evidence>
<evidence type="ECO:0000256" key="1">
    <source>
        <dbReference type="ARBA" id="ARBA00004123"/>
    </source>
</evidence>
<feature type="transmembrane region" description="Helical" evidence="8">
    <location>
        <begin position="12"/>
        <end position="30"/>
    </location>
</feature>
<dbReference type="GO" id="GO:0051301">
    <property type="term" value="P:cell division"/>
    <property type="evidence" value="ECO:0007669"/>
    <property type="project" value="UniProtKB-KW"/>
</dbReference>
<comment type="caution">
    <text evidence="10">The sequence shown here is derived from an EMBL/GenBank/DDBJ whole genome shotgun (WGS) entry which is preliminary data.</text>
</comment>
<feature type="compositionally biased region" description="Low complexity" evidence="7">
    <location>
        <begin position="537"/>
        <end position="548"/>
    </location>
</feature>
<keyword evidence="8" id="KW-1133">Transmembrane helix</keyword>
<dbReference type="EMBL" id="AZHC01000010">
    <property type="protein sequence ID" value="OAA44124.1"/>
    <property type="molecule type" value="Genomic_DNA"/>
</dbReference>
<dbReference type="GO" id="GO:0007094">
    <property type="term" value="P:mitotic spindle assembly checkpoint signaling"/>
    <property type="evidence" value="ECO:0007669"/>
    <property type="project" value="TreeGrafter"/>
</dbReference>
<keyword evidence="4" id="KW-0498">Mitosis</keyword>